<keyword evidence="11 14" id="KW-0255">Endonuclease</keyword>
<dbReference type="PROSITE" id="PS51975">
    <property type="entry name" value="RNASE_H_2"/>
    <property type="match status" value="1"/>
</dbReference>
<comment type="subcellular location">
    <subcellularLocation>
        <location evidence="4 14">Cytoplasm</location>
    </subcellularLocation>
</comment>
<feature type="binding site" evidence="14 15">
    <location>
        <position position="95"/>
    </location>
    <ligand>
        <name>a divalent metal cation</name>
        <dbReference type="ChEBI" id="CHEBI:60240"/>
    </ligand>
</feature>
<dbReference type="EMBL" id="AY552545">
    <property type="protein sequence ID" value="AAS73142.1"/>
    <property type="molecule type" value="Genomic_DNA"/>
</dbReference>
<proteinExistence type="inferred from homology"/>
<dbReference type="PANTHER" id="PTHR10954:SF18">
    <property type="entry name" value="RIBONUCLEASE HII"/>
    <property type="match status" value="1"/>
</dbReference>
<dbReference type="GO" id="GO:0043137">
    <property type="term" value="P:DNA replication, removal of RNA primer"/>
    <property type="evidence" value="ECO:0007669"/>
    <property type="project" value="TreeGrafter"/>
</dbReference>
<dbReference type="Pfam" id="PF01351">
    <property type="entry name" value="RNase_HII"/>
    <property type="match status" value="1"/>
</dbReference>
<gene>
    <name evidence="14" type="primary">rnhB</name>
    <name evidence="18" type="ORF">Red20E09_146</name>
</gene>
<evidence type="ECO:0000256" key="13">
    <source>
        <dbReference type="ARBA" id="ARBA00023211"/>
    </source>
</evidence>
<keyword evidence="13 14" id="KW-0464">Manganese</keyword>
<evidence type="ECO:0000256" key="4">
    <source>
        <dbReference type="ARBA" id="ARBA00004496"/>
    </source>
</evidence>
<dbReference type="InterPro" id="IPR036397">
    <property type="entry name" value="RNaseH_sf"/>
</dbReference>
<evidence type="ECO:0000256" key="11">
    <source>
        <dbReference type="ARBA" id="ARBA00022759"/>
    </source>
</evidence>
<reference evidence="18" key="2">
    <citation type="submission" date="2005-12" db="EMBL/GenBank/DDBJ databases">
        <authorList>
            <person name="Sabehi G."/>
            <person name="Beja O."/>
        </authorList>
    </citation>
    <scope>NUCLEOTIDE SEQUENCE</scope>
</reference>
<organism evidence="18">
    <name type="scientific">uncultured marine gamma proteobacterium EBAC20E09</name>
    <dbReference type="NCBI Taxonomy" id="266134"/>
    <lineage>
        <taxon>Bacteria</taxon>
        <taxon>Pseudomonadati</taxon>
        <taxon>Pseudomonadota</taxon>
        <taxon>Gammaproteobacteria</taxon>
        <taxon>SAR86 cluster</taxon>
        <taxon>environmental samples</taxon>
    </lineage>
</organism>
<evidence type="ECO:0000259" key="17">
    <source>
        <dbReference type="PROSITE" id="PS51975"/>
    </source>
</evidence>
<dbReference type="InterPro" id="IPR024567">
    <property type="entry name" value="RNase_HII/HIII_dom"/>
</dbReference>
<keyword evidence="10 14" id="KW-0479">Metal-binding</keyword>
<evidence type="ECO:0000256" key="9">
    <source>
        <dbReference type="ARBA" id="ARBA00022722"/>
    </source>
</evidence>
<evidence type="ECO:0000256" key="12">
    <source>
        <dbReference type="ARBA" id="ARBA00022801"/>
    </source>
</evidence>
<dbReference type="InterPro" id="IPR001352">
    <property type="entry name" value="RNase_HII/HIII"/>
</dbReference>
<dbReference type="CDD" id="cd07182">
    <property type="entry name" value="RNase_HII_bacteria_HII_like"/>
    <property type="match status" value="1"/>
</dbReference>
<comment type="cofactor">
    <cofactor evidence="14 15">
        <name>Mn(2+)</name>
        <dbReference type="ChEBI" id="CHEBI:29035"/>
    </cofactor>
    <cofactor evidence="14 15">
        <name>Mg(2+)</name>
        <dbReference type="ChEBI" id="CHEBI:18420"/>
    </cofactor>
    <text evidence="14 15">Manganese or magnesium. Binds 1 divalent metal ion per monomer in the absence of substrate. May bind a second metal ion after substrate binding.</text>
</comment>
<dbReference type="PANTHER" id="PTHR10954">
    <property type="entry name" value="RIBONUCLEASE H2 SUBUNIT A"/>
    <property type="match status" value="1"/>
</dbReference>
<dbReference type="EC" id="3.1.26.4" evidence="6 14"/>
<sequence>MIAGTDEVGRGCLAGPVVAAAVILKEDIPGLTDSKKISPKKREFLADLILEKSFFAYGVVSNNKIDKINILNASLLAMKRAILNLPVRPSMVLVDGTFKPDLDIPMRAIIGGDSSENAISAASIIAKVYRDNLMIKYDSIFPVYDLKGNKGYGTKKHLEALKSFGHCEIHRTTFNGVIIK</sequence>
<accession>Q6Q8S5</accession>
<dbReference type="GO" id="GO:0006298">
    <property type="term" value="P:mismatch repair"/>
    <property type="evidence" value="ECO:0007669"/>
    <property type="project" value="TreeGrafter"/>
</dbReference>
<comment type="function">
    <text evidence="3 14 16">Endonuclease that specifically degrades the RNA of RNA-DNA hybrids.</text>
</comment>
<protein>
    <recommendedName>
        <fullName evidence="7 14">Ribonuclease HII</fullName>
        <shortName evidence="14">RNase HII</shortName>
        <ecNumber evidence="6 14">3.1.26.4</ecNumber>
    </recommendedName>
</protein>
<dbReference type="NCBIfam" id="NF000595">
    <property type="entry name" value="PRK00015.1-3"/>
    <property type="match status" value="1"/>
</dbReference>
<dbReference type="GO" id="GO:0030145">
    <property type="term" value="F:manganese ion binding"/>
    <property type="evidence" value="ECO:0007669"/>
    <property type="project" value="UniProtKB-UniRule"/>
</dbReference>
<reference evidence="18" key="1">
    <citation type="journal article" date="2004" name="Environ. Microbiol.">
        <title>Different SAR86 subgroups harbour divergent proteorhodopsins.</title>
        <authorList>
            <person name="Sabehi G."/>
            <person name="Beja O."/>
            <person name="Suzuki M.T."/>
            <person name="Preston C.M."/>
            <person name="DeLong E.F."/>
        </authorList>
    </citation>
    <scope>NUCLEOTIDE SEQUENCE</scope>
</reference>
<evidence type="ECO:0000256" key="15">
    <source>
        <dbReference type="PROSITE-ProRule" id="PRU01319"/>
    </source>
</evidence>
<evidence type="ECO:0000313" key="18">
    <source>
        <dbReference type="EMBL" id="AAS73142.1"/>
    </source>
</evidence>
<dbReference type="GO" id="GO:0032299">
    <property type="term" value="C:ribonuclease H2 complex"/>
    <property type="evidence" value="ECO:0007669"/>
    <property type="project" value="TreeGrafter"/>
</dbReference>
<evidence type="ECO:0000256" key="8">
    <source>
        <dbReference type="ARBA" id="ARBA00022490"/>
    </source>
</evidence>
<dbReference type="Gene3D" id="3.30.420.10">
    <property type="entry name" value="Ribonuclease H-like superfamily/Ribonuclease H"/>
    <property type="match status" value="1"/>
</dbReference>
<dbReference type="HAMAP" id="MF_00052_B">
    <property type="entry name" value="RNase_HII_B"/>
    <property type="match status" value="1"/>
</dbReference>
<dbReference type="InterPro" id="IPR022898">
    <property type="entry name" value="RNase_HII"/>
</dbReference>
<evidence type="ECO:0000256" key="10">
    <source>
        <dbReference type="ARBA" id="ARBA00022723"/>
    </source>
</evidence>
<evidence type="ECO:0000256" key="14">
    <source>
        <dbReference type="HAMAP-Rule" id="MF_00052"/>
    </source>
</evidence>
<evidence type="ECO:0000256" key="5">
    <source>
        <dbReference type="ARBA" id="ARBA00007383"/>
    </source>
</evidence>
<evidence type="ECO:0000256" key="1">
    <source>
        <dbReference type="ARBA" id="ARBA00000077"/>
    </source>
</evidence>
<evidence type="ECO:0000256" key="16">
    <source>
        <dbReference type="RuleBase" id="RU003515"/>
    </source>
</evidence>
<keyword evidence="12 14" id="KW-0378">Hydrolase</keyword>
<feature type="domain" description="RNase H type-2" evidence="17">
    <location>
        <begin position="1"/>
        <end position="180"/>
    </location>
</feature>
<comment type="cofactor">
    <cofactor evidence="2">
        <name>Mg(2+)</name>
        <dbReference type="ChEBI" id="CHEBI:18420"/>
    </cofactor>
</comment>
<dbReference type="GO" id="GO:0004523">
    <property type="term" value="F:RNA-DNA hybrid ribonuclease activity"/>
    <property type="evidence" value="ECO:0007669"/>
    <property type="project" value="UniProtKB-UniRule"/>
</dbReference>
<dbReference type="GO" id="GO:0003723">
    <property type="term" value="F:RNA binding"/>
    <property type="evidence" value="ECO:0007669"/>
    <property type="project" value="UniProtKB-UniRule"/>
</dbReference>
<keyword evidence="9 14" id="KW-0540">Nuclease</keyword>
<evidence type="ECO:0000256" key="3">
    <source>
        <dbReference type="ARBA" id="ARBA00004065"/>
    </source>
</evidence>
<evidence type="ECO:0000256" key="6">
    <source>
        <dbReference type="ARBA" id="ARBA00012180"/>
    </source>
</evidence>
<dbReference type="AlphaFoldDB" id="Q6Q8S5"/>
<comment type="similarity">
    <text evidence="5 14 16">Belongs to the RNase HII family.</text>
</comment>
<dbReference type="InterPro" id="IPR012337">
    <property type="entry name" value="RNaseH-like_sf"/>
</dbReference>
<comment type="catalytic activity">
    <reaction evidence="1 14 15 16">
        <text>Endonucleolytic cleavage to 5'-phosphomonoester.</text>
        <dbReference type="EC" id="3.1.26.4"/>
    </reaction>
</comment>
<dbReference type="GO" id="GO:0005737">
    <property type="term" value="C:cytoplasm"/>
    <property type="evidence" value="ECO:0007669"/>
    <property type="project" value="UniProtKB-SubCell"/>
</dbReference>
<keyword evidence="8 14" id="KW-0963">Cytoplasm</keyword>
<name>Q6Q8S5_9GAMM</name>
<feature type="binding site" evidence="14 15">
    <location>
        <position position="6"/>
    </location>
    <ligand>
        <name>a divalent metal cation</name>
        <dbReference type="ChEBI" id="CHEBI:60240"/>
    </ligand>
</feature>
<feature type="binding site" evidence="14 15">
    <location>
        <position position="7"/>
    </location>
    <ligand>
        <name>a divalent metal cation</name>
        <dbReference type="ChEBI" id="CHEBI:60240"/>
    </ligand>
</feature>
<evidence type="ECO:0000256" key="2">
    <source>
        <dbReference type="ARBA" id="ARBA00001946"/>
    </source>
</evidence>
<evidence type="ECO:0000256" key="7">
    <source>
        <dbReference type="ARBA" id="ARBA00019179"/>
    </source>
</evidence>
<dbReference type="SUPFAM" id="SSF53098">
    <property type="entry name" value="Ribonuclease H-like"/>
    <property type="match status" value="1"/>
</dbReference>